<dbReference type="PRINTS" id="PR00344">
    <property type="entry name" value="BCTRLSENSOR"/>
</dbReference>
<dbReference type="Pfam" id="PF08447">
    <property type="entry name" value="PAS_3"/>
    <property type="match status" value="1"/>
</dbReference>
<dbReference type="InterPro" id="IPR001610">
    <property type="entry name" value="PAC"/>
</dbReference>
<accession>A0A9W6FV47</accession>
<keyword evidence="7" id="KW-0472">Membrane</keyword>
<dbReference type="InterPro" id="IPR011006">
    <property type="entry name" value="CheY-like_superfamily"/>
</dbReference>
<feature type="modified residue" description="4-aspartylphosphate" evidence="6">
    <location>
        <position position="678"/>
    </location>
</feature>
<dbReference type="SMART" id="SM00086">
    <property type="entry name" value="PAC"/>
    <property type="match status" value="2"/>
</dbReference>
<feature type="domain" description="PAS" evidence="10">
    <location>
        <begin position="247"/>
        <end position="319"/>
    </location>
</feature>
<dbReference type="SUPFAM" id="SSF55874">
    <property type="entry name" value="ATPase domain of HSP90 chaperone/DNA topoisomerase II/histidine kinase"/>
    <property type="match status" value="1"/>
</dbReference>
<reference evidence="12" key="1">
    <citation type="submission" date="2022-12" db="EMBL/GenBank/DDBJ databases">
        <title>Reference genome sequencing for broad-spectrum identification of bacterial and archaeal isolates by mass spectrometry.</title>
        <authorList>
            <person name="Sekiguchi Y."/>
            <person name="Tourlousse D.M."/>
        </authorList>
    </citation>
    <scope>NUCLEOTIDE SEQUENCE</scope>
    <source>
        <strain evidence="12">ASRB1</strain>
    </source>
</reference>
<feature type="domain" description="PAC" evidence="11">
    <location>
        <begin position="322"/>
        <end position="374"/>
    </location>
</feature>
<dbReference type="InterPro" id="IPR036097">
    <property type="entry name" value="HisK_dim/P_sf"/>
</dbReference>
<dbReference type="SUPFAM" id="SSF52172">
    <property type="entry name" value="CheY-like"/>
    <property type="match status" value="1"/>
</dbReference>
<evidence type="ECO:0000256" key="4">
    <source>
        <dbReference type="ARBA" id="ARBA00022679"/>
    </source>
</evidence>
<keyword evidence="7" id="KW-0812">Transmembrane</keyword>
<dbReference type="PROSITE" id="PS50113">
    <property type="entry name" value="PAC"/>
    <property type="match status" value="2"/>
</dbReference>
<dbReference type="SUPFAM" id="SSF47384">
    <property type="entry name" value="Homodimeric domain of signal transducing histidine kinase"/>
    <property type="match status" value="1"/>
</dbReference>
<organism evidence="12 13">
    <name type="scientific">Desulforhabdus amnigena</name>
    <dbReference type="NCBI Taxonomy" id="40218"/>
    <lineage>
        <taxon>Bacteria</taxon>
        <taxon>Pseudomonadati</taxon>
        <taxon>Thermodesulfobacteriota</taxon>
        <taxon>Syntrophobacteria</taxon>
        <taxon>Syntrophobacterales</taxon>
        <taxon>Syntrophobacteraceae</taxon>
        <taxon>Desulforhabdus</taxon>
    </lineage>
</organism>
<feature type="domain" description="Response regulatory" evidence="9">
    <location>
        <begin position="624"/>
        <end position="744"/>
    </location>
</feature>
<dbReference type="SMART" id="SM00448">
    <property type="entry name" value="REC"/>
    <property type="match status" value="1"/>
</dbReference>
<dbReference type="SUPFAM" id="SSF55785">
    <property type="entry name" value="PYP-like sensor domain (PAS domain)"/>
    <property type="match status" value="2"/>
</dbReference>
<evidence type="ECO:0000256" key="3">
    <source>
        <dbReference type="ARBA" id="ARBA00022553"/>
    </source>
</evidence>
<evidence type="ECO:0000256" key="7">
    <source>
        <dbReference type="SAM" id="Phobius"/>
    </source>
</evidence>
<comment type="caution">
    <text evidence="12">The sequence shown here is derived from an EMBL/GenBank/DDBJ whole genome shotgun (WGS) entry which is preliminary data.</text>
</comment>
<dbReference type="PANTHER" id="PTHR43304">
    <property type="entry name" value="PHYTOCHROME-LIKE PROTEIN CPH1"/>
    <property type="match status" value="1"/>
</dbReference>
<keyword evidence="4" id="KW-0808">Transferase</keyword>
<feature type="domain" description="PAC" evidence="11">
    <location>
        <begin position="193"/>
        <end position="246"/>
    </location>
</feature>
<keyword evidence="5" id="KW-0418">Kinase</keyword>
<dbReference type="Gene3D" id="3.30.565.10">
    <property type="entry name" value="Histidine kinase-like ATPase, C-terminal domain"/>
    <property type="match status" value="1"/>
</dbReference>
<protein>
    <recommendedName>
        <fullName evidence="2">histidine kinase</fullName>
        <ecNumber evidence="2">2.7.13.3</ecNumber>
    </recommendedName>
</protein>
<dbReference type="InterPro" id="IPR005467">
    <property type="entry name" value="His_kinase_dom"/>
</dbReference>
<dbReference type="AlphaFoldDB" id="A0A9W6FV47"/>
<dbReference type="Pfam" id="PF00072">
    <property type="entry name" value="Response_reg"/>
    <property type="match status" value="1"/>
</dbReference>
<proteinExistence type="predicted"/>
<dbReference type="PANTHER" id="PTHR43304:SF1">
    <property type="entry name" value="PAC DOMAIN-CONTAINING PROTEIN"/>
    <property type="match status" value="1"/>
</dbReference>
<dbReference type="SMART" id="SM00388">
    <property type="entry name" value="HisKA"/>
    <property type="match status" value="1"/>
</dbReference>
<dbReference type="EMBL" id="BSDR01000001">
    <property type="protein sequence ID" value="GLI35466.1"/>
    <property type="molecule type" value="Genomic_DNA"/>
</dbReference>
<dbReference type="InterPro" id="IPR052162">
    <property type="entry name" value="Sensor_kinase/Photoreceptor"/>
</dbReference>
<evidence type="ECO:0000256" key="5">
    <source>
        <dbReference type="ARBA" id="ARBA00022777"/>
    </source>
</evidence>
<feature type="transmembrane region" description="Helical" evidence="7">
    <location>
        <begin position="7"/>
        <end position="30"/>
    </location>
</feature>
<comment type="catalytic activity">
    <reaction evidence="1">
        <text>ATP + protein L-histidine = ADP + protein N-phospho-L-histidine.</text>
        <dbReference type="EC" id="2.7.13.3"/>
    </reaction>
</comment>
<evidence type="ECO:0000259" key="8">
    <source>
        <dbReference type="PROSITE" id="PS50109"/>
    </source>
</evidence>
<dbReference type="Gene3D" id="1.10.287.130">
    <property type="match status" value="1"/>
</dbReference>
<evidence type="ECO:0000256" key="2">
    <source>
        <dbReference type="ARBA" id="ARBA00012438"/>
    </source>
</evidence>
<dbReference type="PROSITE" id="PS50112">
    <property type="entry name" value="PAS"/>
    <property type="match status" value="2"/>
</dbReference>
<dbReference type="InterPro" id="IPR004358">
    <property type="entry name" value="Sig_transdc_His_kin-like_C"/>
</dbReference>
<dbReference type="Gene3D" id="3.40.50.2300">
    <property type="match status" value="1"/>
</dbReference>
<keyword evidence="13" id="KW-1185">Reference proteome</keyword>
<evidence type="ECO:0000259" key="10">
    <source>
        <dbReference type="PROSITE" id="PS50112"/>
    </source>
</evidence>
<feature type="domain" description="PAS" evidence="10">
    <location>
        <begin position="117"/>
        <end position="189"/>
    </location>
</feature>
<dbReference type="InterPro" id="IPR003594">
    <property type="entry name" value="HATPase_dom"/>
</dbReference>
<dbReference type="SMART" id="SM00387">
    <property type="entry name" value="HATPase_c"/>
    <property type="match status" value="1"/>
</dbReference>
<evidence type="ECO:0000256" key="1">
    <source>
        <dbReference type="ARBA" id="ARBA00000085"/>
    </source>
</evidence>
<dbReference type="GO" id="GO:0000155">
    <property type="term" value="F:phosphorelay sensor kinase activity"/>
    <property type="evidence" value="ECO:0007669"/>
    <property type="project" value="InterPro"/>
</dbReference>
<name>A0A9W6FV47_9BACT</name>
<evidence type="ECO:0000313" key="13">
    <source>
        <dbReference type="Proteomes" id="UP001144372"/>
    </source>
</evidence>
<dbReference type="InterPro" id="IPR001789">
    <property type="entry name" value="Sig_transdc_resp-reg_receiver"/>
</dbReference>
<dbReference type="Proteomes" id="UP001144372">
    <property type="component" value="Unassembled WGS sequence"/>
</dbReference>
<dbReference type="InterPro" id="IPR000700">
    <property type="entry name" value="PAS-assoc_C"/>
</dbReference>
<keyword evidence="7" id="KW-1133">Transmembrane helix</keyword>
<gene>
    <name evidence="12" type="ORF">DAMNIGENAA_28990</name>
</gene>
<evidence type="ECO:0000259" key="9">
    <source>
        <dbReference type="PROSITE" id="PS50110"/>
    </source>
</evidence>
<dbReference type="Pfam" id="PF02518">
    <property type="entry name" value="HATPase_c"/>
    <property type="match status" value="1"/>
</dbReference>
<dbReference type="InterPro" id="IPR036890">
    <property type="entry name" value="HATPase_C_sf"/>
</dbReference>
<sequence>MTLRTQTLLIIGLTFSGLLLLAYVIFYNILPTSFAGPEKEAAKQLVTPIAEAISDVLSNPDSKTTGRSPYHVFSLLTTGLLSGLAILLFLKKWALFRLAQFTEISEHKQVENALRRSEERLKLVLEGSEDGFWDWNVASGEVYYSLRYAEMLGYTLDELKAHVDFWKDRIHPEDMPNVEKILEAHLKGKTDHYEAEHRLKTRSGEWKWFLDRGKVVERDNSGTPLRAAGTLTDITERKRMEEAVLQSQQLLEKTFASMDQAVFVVDAKTQAILASNPAVERIFGYTEKEVRGRDTGFLHVDQESYEAFQEEMAAALPANGVYHAEFQMRRKDGSTLFTEQTVTQVLDDTGNMTSIVYVVRDITQKKQMEEELIKAKKLEASGVLAGGIAHDFNNLLAVILGNINMAQEYLETGSPAFKLLEDAEKAALRASHLTRQFITFATGGSPLKRVTSIEKLIQDAVSLACSGSNVECQCEFPPDLWKVEIDESQMNQVIYNMILNAREAMPQGGLIRIVAENFDASSAKGLPLKAGLYVKISISDQGVGIPEKDKDKIFDPYFSTKDKGVQKGMGLGLSIAHSIIKKHEGYIMLDSRLGVGTTFHIYLPTLDKPATAEKNPGKTGHPLKILLMDDEKLMRDMVSQMLHRLGYQVAVASDGAEAIQIFKDAKERGEPFDMVILDLTVKGGMGGLQALKELQQYDPQTRAIVSSGYSQDPVIASFKQYGFCGAITKPYSLQKLREVLDSFLCPQDH</sequence>
<dbReference type="PROSITE" id="PS50110">
    <property type="entry name" value="RESPONSE_REGULATORY"/>
    <property type="match status" value="1"/>
</dbReference>
<dbReference type="InterPro" id="IPR013655">
    <property type="entry name" value="PAS_fold_3"/>
</dbReference>
<dbReference type="InterPro" id="IPR003661">
    <property type="entry name" value="HisK_dim/P_dom"/>
</dbReference>
<dbReference type="CDD" id="cd00082">
    <property type="entry name" value="HisKA"/>
    <property type="match status" value="1"/>
</dbReference>
<dbReference type="PROSITE" id="PS50109">
    <property type="entry name" value="HIS_KIN"/>
    <property type="match status" value="1"/>
</dbReference>
<dbReference type="Gene3D" id="3.30.450.20">
    <property type="entry name" value="PAS domain"/>
    <property type="match status" value="2"/>
</dbReference>
<evidence type="ECO:0000256" key="6">
    <source>
        <dbReference type="PROSITE-ProRule" id="PRU00169"/>
    </source>
</evidence>
<feature type="domain" description="Histidine kinase" evidence="8">
    <location>
        <begin position="387"/>
        <end position="607"/>
    </location>
</feature>
<keyword evidence="3 6" id="KW-0597">Phosphoprotein</keyword>
<dbReference type="InterPro" id="IPR035965">
    <property type="entry name" value="PAS-like_dom_sf"/>
</dbReference>
<dbReference type="Pfam" id="PF13426">
    <property type="entry name" value="PAS_9"/>
    <property type="match status" value="1"/>
</dbReference>
<dbReference type="SMART" id="SM00091">
    <property type="entry name" value="PAS"/>
    <property type="match status" value="2"/>
</dbReference>
<dbReference type="InterPro" id="IPR000014">
    <property type="entry name" value="PAS"/>
</dbReference>
<dbReference type="RefSeq" id="WP_281795310.1">
    <property type="nucleotide sequence ID" value="NZ_BSDR01000001.1"/>
</dbReference>
<evidence type="ECO:0000313" key="12">
    <source>
        <dbReference type="EMBL" id="GLI35466.1"/>
    </source>
</evidence>
<evidence type="ECO:0000259" key="11">
    <source>
        <dbReference type="PROSITE" id="PS50113"/>
    </source>
</evidence>
<dbReference type="EC" id="2.7.13.3" evidence="2"/>
<dbReference type="CDD" id="cd00130">
    <property type="entry name" value="PAS"/>
    <property type="match status" value="2"/>
</dbReference>
<dbReference type="NCBIfam" id="TIGR00229">
    <property type="entry name" value="sensory_box"/>
    <property type="match status" value="2"/>
</dbReference>